<evidence type="ECO:0000313" key="1">
    <source>
        <dbReference type="EMBL" id="CAK0847714.1"/>
    </source>
</evidence>
<proteinExistence type="predicted"/>
<gene>
    <name evidence="1" type="ORF">PCOR1329_LOCUS40845</name>
</gene>
<dbReference type="EMBL" id="CAUYUJ010014924">
    <property type="protein sequence ID" value="CAK0847714.1"/>
    <property type="molecule type" value="Genomic_DNA"/>
</dbReference>
<keyword evidence="2" id="KW-1185">Reference proteome</keyword>
<evidence type="ECO:0000313" key="2">
    <source>
        <dbReference type="Proteomes" id="UP001189429"/>
    </source>
</evidence>
<comment type="caution">
    <text evidence="1">The sequence shown here is derived from an EMBL/GenBank/DDBJ whole genome shotgun (WGS) entry which is preliminary data.</text>
</comment>
<accession>A0ABN9TP86</accession>
<organism evidence="1 2">
    <name type="scientific">Prorocentrum cordatum</name>
    <dbReference type="NCBI Taxonomy" id="2364126"/>
    <lineage>
        <taxon>Eukaryota</taxon>
        <taxon>Sar</taxon>
        <taxon>Alveolata</taxon>
        <taxon>Dinophyceae</taxon>
        <taxon>Prorocentrales</taxon>
        <taxon>Prorocentraceae</taxon>
        <taxon>Prorocentrum</taxon>
    </lineage>
</organism>
<reference evidence="1" key="1">
    <citation type="submission" date="2023-10" db="EMBL/GenBank/DDBJ databases">
        <authorList>
            <person name="Chen Y."/>
            <person name="Shah S."/>
            <person name="Dougan E. K."/>
            <person name="Thang M."/>
            <person name="Chan C."/>
        </authorList>
    </citation>
    <scope>NUCLEOTIDE SEQUENCE [LARGE SCALE GENOMIC DNA]</scope>
</reference>
<dbReference type="Proteomes" id="UP001189429">
    <property type="component" value="Unassembled WGS sequence"/>
</dbReference>
<protein>
    <submittedName>
        <fullName evidence="1">Uncharacterized protein</fullName>
    </submittedName>
</protein>
<sequence length="104" mass="11502">MRGPGGKTIRRSPLTWWQRRLRRQASLCRPYRGDRMEKGSAGTAGGEAWNERAGRVFVLTAALRFQLSCSANAVTPRALRASTVVLAVLAEASLDVFALKMERL</sequence>
<name>A0ABN9TP86_9DINO</name>